<name>A0A1F6CQK3_HANXR</name>
<dbReference type="SUPFAM" id="SSF63882">
    <property type="entry name" value="MoeA N-terminal region -like"/>
    <property type="match status" value="1"/>
</dbReference>
<evidence type="ECO:0000256" key="2">
    <source>
        <dbReference type="ARBA" id="ARBA00002901"/>
    </source>
</evidence>
<dbReference type="FunFam" id="2.170.190.11:FF:000001">
    <property type="entry name" value="Molybdopterin molybdenumtransferase"/>
    <property type="match status" value="1"/>
</dbReference>
<keyword evidence="8 11" id="KW-0460">Magnesium</keyword>
<dbReference type="InterPro" id="IPR036135">
    <property type="entry name" value="MoeA_linker/N_sf"/>
</dbReference>
<comment type="caution">
    <text evidence="13">The sequence shown here is derived from an EMBL/GenBank/DDBJ whole genome shotgun (WGS) entry which is preliminary data.</text>
</comment>
<dbReference type="NCBIfam" id="TIGR00177">
    <property type="entry name" value="molyb_syn"/>
    <property type="match status" value="1"/>
</dbReference>
<evidence type="ECO:0000256" key="7">
    <source>
        <dbReference type="ARBA" id="ARBA00022723"/>
    </source>
</evidence>
<dbReference type="GO" id="GO:0005829">
    <property type="term" value="C:cytosol"/>
    <property type="evidence" value="ECO:0007669"/>
    <property type="project" value="TreeGrafter"/>
</dbReference>
<dbReference type="InterPro" id="IPR005111">
    <property type="entry name" value="MoeA_C_domain_IV"/>
</dbReference>
<dbReference type="Gene3D" id="3.90.105.10">
    <property type="entry name" value="Molybdopterin biosynthesis moea protein, domain 2"/>
    <property type="match status" value="1"/>
</dbReference>
<dbReference type="Gene3D" id="2.170.190.11">
    <property type="entry name" value="Molybdopterin biosynthesis moea protein, domain 3"/>
    <property type="match status" value="1"/>
</dbReference>
<keyword evidence="5 11" id="KW-0500">Molybdenum</keyword>
<evidence type="ECO:0000256" key="6">
    <source>
        <dbReference type="ARBA" id="ARBA00022679"/>
    </source>
</evidence>
<reference evidence="13 14" key="1">
    <citation type="journal article" date="2016" name="Nat. Commun.">
        <title>Thousands of microbial genomes shed light on interconnected biogeochemical processes in an aquifer system.</title>
        <authorList>
            <person name="Anantharaman K."/>
            <person name="Brown C.T."/>
            <person name="Hug L.A."/>
            <person name="Sharon I."/>
            <person name="Castelle C.J."/>
            <person name="Probst A.J."/>
            <person name="Thomas B.C."/>
            <person name="Singh A."/>
            <person name="Wilkins M.J."/>
            <person name="Karaoz U."/>
            <person name="Brodie E.L."/>
            <person name="Williams K.H."/>
            <person name="Hubbard S.S."/>
            <person name="Banfield J.F."/>
        </authorList>
    </citation>
    <scope>NUCLEOTIDE SEQUENCE [LARGE SCALE GENOMIC DNA]</scope>
    <source>
        <strain evidence="14">RIFCSPLOWO2_12_FULL_64_10</strain>
    </source>
</reference>
<dbReference type="FunFam" id="3.40.980.10:FF:000004">
    <property type="entry name" value="Molybdopterin molybdenumtransferase"/>
    <property type="match status" value="1"/>
</dbReference>
<dbReference type="EC" id="2.10.1.1" evidence="11"/>
<evidence type="ECO:0000256" key="1">
    <source>
        <dbReference type="ARBA" id="ARBA00001946"/>
    </source>
</evidence>
<evidence type="ECO:0000256" key="8">
    <source>
        <dbReference type="ARBA" id="ARBA00022842"/>
    </source>
</evidence>
<evidence type="ECO:0000256" key="4">
    <source>
        <dbReference type="ARBA" id="ARBA00010763"/>
    </source>
</evidence>
<evidence type="ECO:0000256" key="10">
    <source>
        <dbReference type="ARBA" id="ARBA00047317"/>
    </source>
</evidence>
<comment type="similarity">
    <text evidence="4 11">Belongs to the MoeA family.</text>
</comment>
<dbReference type="SUPFAM" id="SSF63867">
    <property type="entry name" value="MoeA C-terminal domain-like"/>
    <property type="match status" value="1"/>
</dbReference>
<gene>
    <name evidence="13" type="ORF">A3F84_26600</name>
</gene>
<dbReference type="SMART" id="SM00852">
    <property type="entry name" value="MoCF_biosynth"/>
    <property type="match status" value="1"/>
</dbReference>
<dbReference type="UniPathway" id="UPA00344"/>
<proteinExistence type="inferred from homology"/>
<dbReference type="PANTHER" id="PTHR10192">
    <property type="entry name" value="MOLYBDOPTERIN BIOSYNTHESIS PROTEIN"/>
    <property type="match status" value="1"/>
</dbReference>
<dbReference type="InterPro" id="IPR001453">
    <property type="entry name" value="MoaB/Mog_dom"/>
</dbReference>
<dbReference type="Gene3D" id="2.40.340.10">
    <property type="entry name" value="MoeA, C-terminal, domain IV"/>
    <property type="match status" value="1"/>
</dbReference>
<comment type="cofactor">
    <cofactor evidence="1 11">
        <name>Mg(2+)</name>
        <dbReference type="ChEBI" id="CHEBI:18420"/>
    </cofactor>
</comment>
<dbReference type="EMBL" id="MFKF01000184">
    <property type="protein sequence ID" value="OGG51424.1"/>
    <property type="molecule type" value="Genomic_DNA"/>
</dbReference>
<evidence type="ECO:0000256" key="3">
    <source>
        <dbReference type="ARBA" id="ARBA00005046"/>
    </source>
</evidence>
<dbReference type="NCBIfam" id="NF045515">
    <property type="entry name" value="Glp_gephyrin"/>
    <property type="match status" value="1"/>
</dbReference>
<dbReference type="GO" id="GO:0046872">
    <property type="term" value="F:metal ion binding"/>
    <property type="evidence" value="ECO:0007669"/>
    <property type="project" value="UniProtKB-UniRule"/>
</dbReference>
<feature type="domain" description="MoaB/Mog" evidence="12">
    <location>
        <begin position="179"/>
        <end position="317"/>
    </location>
</feature>
<dbReference type="Pfam" id="PF00994">
    <property type="entry name" value="MoCF_biosynth"/>
    <property type="match status" value="1"/>
</dbReference>
<accession>A0A1F6CQK3</accession>
<comment type="pathway">
    <text evidence="3 11">Cofactor biosynthesis; molybdopterin biosynthesis.</text>
</comment>
<dbReference type="SUPFAM" id="SSF53218">
    <property type="entry name" value="Molybdenum cofactor biosynthesis proteins"/>
    <property type="match status" value="1"/>
</dbReference>
<dbReference type="AlphaFoldDB" id="A0A1F6CQK3"/>
<dbReference type="GO" id="GO:0061599">
    <property type="term" value="F:molybdopterin molybdotransferase activity"/>
    <property type="evidence" value="ECO:0007669"/>
    <property type="project" value="UniProtKB-UniRule"/>
</dbReference>
<evidence type="ECO:0000256" key="11">
    <source>
        <dbReference type="RuleBase" id="RU365090"/>
    </source>
</evidence>
<dbReference type="CDD" id="cd00887">
    <property type="entry name" value="MoeA"/>
    <property type="match status" value="1"/>
</dbReference>
<organism evidence="13 14">
    <name type="scientific">Handelsmanbacteria sp. (strain RIFCSPLOWO2_12_FULL_64_10)</name>
    <dbReference type="NCBI Taxonomy" id="1817868"/>
    <lineage>
        <taxon>Bacteria</taxon>
        <taxon>Candidatus Handelsmaniibacteriota</taxon>
    </lineage>
</organism>
<dbReference type="Proteomes" id="UP000178606">
    <property type="component" value="Unassembled WGS sequence"/>
</dbReference>
<comment type="function">
    <text evidence="2 11">Catalyzes the insertion of molybdate into adenylated molybdopterin with the concomitant release of AMP.</text>
</comment>
<sequence>MITMDEAIQIVLEHTPTIEVVEAGFRDALGRVLASDVRSDMNMPPFDKSAMDGYAVVGADVASASSERPAILKVVEEVPAGAVPTRRLSRGQATKIMTGAPIPEGADTVVMVEDTTPEGAQVQVLKPTPTGENICLLGEDMKIGQVVLSAGTLLRPPEIGVLASVGAARVSVYRQPEAAVIPTGEEIVEAETVPKPGQIRNSNGPTMCAQVVAAGAKVHYLGIAGDTREDLLVKIKSALEKADVVLLSGGVSMGEYDLVKSAFAELSVQVHFERIRIKPGRPLTFGTLGRKLIFGLPGNPLSATLGIELLVRPALRKMQRMKDLHRPTETALLDEPFEQKPGRKQFVPAMTLRRDGRWRTRWVGHTGSADLLSLARSNSLFIAEAEVSRLDAGAEVQVIMLDEWV</sequence>
<dbReference type="InterPro" id="IPR038987">
    <property type="entry name" value="MoeA-like"/>
</dbReference>
<dbReference type="Pfam" id="PF03454">
    <property type="entry name" value="MoeA_C"/>
    <property type="match status" value="1"/>
</dbReference>
<keyword evidence="6 11" id="KW-0808">Transferase</keyword>
<evidence type="ECO:0000313" key="14">
    <source>
        <dbReference type="Proteomes" id="UP000178606"/>
    </source>
</evidence>
<evidence type="ECO:0000259" key="12">
    <source>
        <dbReference type="SMART" id="SM00852"/>
    </source>
</evidence>
<dbReference type="GO" id="GO:0006777">
    <property type="term" value="P:Mo-molybdopterin cofactor biosynthetic process"/>
    <property type="evidence" value="ECO:0007669"/>
    <property type="project" value="UniProtKB-UniRule"/>
</dbReference>
<keyword evidence="7 11" id="KW-0479">Metal-binding</keyword>
<keyword evidence="9 11" id="KW-0501">Molybdenum cofactor biosynthesis</keyword>
<evidence type="ECO:0000256" key="5">
    <source>
        <dbReference type="ARBA" id="ARBA00022505"/>
    </source>
</evidence>
<dbReference type="InterPro" id="IPR036425">
    <property type="entry name" value="MoaB/Mog-like_dom_sf"/>
</dbReference>
<dbReference type="InterPro" id="IPR005110">
    <property type="entry name" value="MoeA_linker/N"/>
</dbReference>
<comment type="catalytic activity">
    <reaction evidence="10">
        <text>adenylyl-molybdopterin + molybdate = Mo-molybdopterin + AMP + H(+)</text>
        <dbReference type="Rhea" id="RHEA:35047"/>
        <dbReference type="ChEBI" id="CHEBI:15378"/>
        <dbReference type="ChEBI" id="CHEBI:36264"/>
        <dbReference type="ChEBI" id="CHEBI:62727"/>
        <dbReference type="ChEBI" id="CHEBI:71302"/>
        <dbReference type="ChEBI" id="CHEBI:456215"/>
        <dbReference type="EC" id="2.10.1.1"/>
    </reaction>
</comment>
<dbReference type="Pfam" id="PF03453">
    <property type="entry name" value="MoeA_N"/>
    <property type="match status" value="1"/>
</dbReference>
<dbReference type="InterPro" id="IPR036688">
    <property type="entry name" value="MoeA_C_domain_IV_sf"/>
</dbReference>
<evidence type="ECO:0000256" key="9">
    <source>
        <dbReference type="ARBA" id="ARBA00023150"/>
    </source>
</evidence>
<dbReference type="PANTHER" id="PTHR10192:SF5">
    <property type="entry name" value="GEPHYRIN"/>
    <property type="match status" value="1"/>
</dbReference>
<dbReference type="Gene3D" id="3.40.980.10">
    <property type="entry name" value="MoaB/Mog-like domain"/>
    <property type="match status" value="1"/>
</dbReference>
<evidence type="ECO:0000313" key="13">
    <source>
        <dbReference type="EMBL" id="OGG51424.1"/>
    </source>
</evidence>
<protein>
    <recommendedName>
        <fullName evidence="11">Molybdopterin molybdenumtransferase</fullName>
        <ecNumber evidence="11">2.10.1.1</ecNumber>
    </recommendedName>
</protein>